<dbReference type="Proteomes" id="UP000410492">
    <property type="component" value="Unassembled WGS sequence"/>
</dbReference>
<organism evidence="2 3">
    <name type="scientific">Callosobruchus maculatus</name>
    <name type="common">Southern cowpea weevil</name>
    <name type="synonym">Pulse bruchid</name>
    <dbReference type="NCBI Taxonomy" id="64391"/>
    <lineage>
        <taxon>Eukaryota</taxon>
        <taxon>Metazoa</taxon>
        <taxon>Ecdysozoa</taxon>
        <taxon>Arthropoda</taxon>
        <taxon>Hexapoda</taxon>
        <taxon>Insecta</taxon>
        <taxon>Pterygota</taxon>
        <taxon>Neoptera</taxon>
        <taxon>Endopterygota</taxon>
        <taxon>Coleoptera</taxon>
        <taxon>Polyphaga</taxon>
        <taxon>Cucujiformia</taxon>
        <taxon>Chrysomeloidea</taxon>
        <taxon>Chrysomelidae</taxon>
        <taxon>Bruchinae</taxon>
        <taxon>Bruchini</taxon>
        <taxon>Callosobruchus</taxon>
    </lineage>
</organism>
<feature type="compositionally biased region" description="Acidic residues" evidence="1">
    <location>
        <begin position="31"/>
        <end position="44"/>
    </location>
</feature>
<dbReference type="EMBL" id="CAACVG010011533">
    <property type="protein sequence ID" value="VEN58294.1"/>
    <property type="molecule type" value="Genomic_DNA"/>
</dbReference>
<protein>
    <submittedName>
        <fullName evidence="2">Uncharacterized protein</fullName>
    </submittedName>
</protein>
<name>A0A653DDM2_CALMS</name>
<dbReference type="OrthoDB" id="3225452at2759"/>
<evidence type="ECO:0000313" key="3">
    <source>
        <dbReference type="Proteomes" id="UP000410492"/>
    </source>
</evidence>
<evidence type="ECO:0000256" key="1">
    <source>
        <dbReference type="SAM" id="MobiDB-lite"/>
    </source>
</evidence>
<accession>A0A653DDM2</accession>
<gene>
    <name evidence="2" type="ORF">CALMAC_LOCUS16687</name>
</gene>
<dbReference type="AlphaFoldDB" id="A0A653DDM2"/>
<sequence length="85" mass="9503">MGGENSAFKALVPGGHRLHNRRLSDYAPTTDSEEEINVNDESDIEDRPDRSRSTSPVVVDDDPRGMTDLQPPTCQPLQLTMHDRD</sequence>
<feature type="region of interest" description="Disordered" evidence="1">
    <location>
        <begin position="1"/>
        <end position="85"/>
    </location>
</feature>
<proteinExistence type="predicted"/>
<reference evidence="2 3" key="1">
    <citation type="submission" date="2019-01" db="EMBL/GenBank/DDBJ databases">
        <authorList>
            <person name="Sayadi A."/>
        </authorList>
    </citation>
    <scope>NUCLEOTIDE SEQUENCE [LARGE SCALE GENOMIC DNA]</scope>
</reference>
<evidence type="ECO:0000313" key="2">
    <source>
        <dbReference type="EMBL" id="VEN58294.1"/>
    </source>
</evidence>
<keyword evidence="3" id="KW-1185">Reference proteome</keyword>